<evidence type="ECO:0000313" key="3">
    <source>
        <dbReference type="Proteomes" id="UP000198226"/>
    </source>
</evidence>
<gene>
    <name evidence="2" type="ORF">GA0070623_1623</name>
</gene>
<name>A0A1C5HSI2_9ACTN</name>
<feature type="signal peptide" evidence="1">
    <location>
        <begin position="1"/>
        <end position="48"/>
    </location>
</feature>
<dbReference type="AlphaFoldDB" id="A0A1C5HSI2"/>
<accession>A0A1C5HSI2</accession>
<sequence length="134" mass="14025">MRRLPWCSSELLLDHRGRSFLRTTVKVLAASALATVSLAAAGAAPALAAAPAPFCESGASQFLCDASSTGTTTWSITWYSGSVGTFTTAGPTLFAACPASNLGHPVRASYSYYDGSTTQYSGTTRFICRSGPWQ</sequence>
<protein>
    <recommendedName>
        <fullName evidence="4">Ig-like domain-containing protein</fullName>
    </recommendedName>
</protein>
<dbReference type="Proteomes" id="UP000198226">
    <property type="component" value="Chromosome I"/>
</dbReference>
<reference evidence="3" key="1">
    <citation type="submission" date="2016-06" db="EMBL/GenBank/DDBJ databases">
        <authorList>
            <person name="Varghese N."/>
            <person name="Submissions Spin"/>
        </authorList>
    </citation>
    <scope>NUCLEOTIDE SEQUENCE [LARGE SCALE GENOMIC DNA]</scope>
    <source>
        <strain evidence="3">DSM 44983</strain>
    </source>
</reference>
<evidence type="ECO:0000256" key="1">
    <source>
        <dbReference type="SAM" id="SignalP"/>
    </source>
</evidence>
<proteinExistence type="predicted"/>
<keyword evidence="1" id="KW-0732">Signal</keyword>
<evidence type="ECO:0008006" key="4">
    <source>
        <dbReference type="Google" id="ProtNLM"/>
    </source>
</evidence>
<feature type="chain" id="PRO_5008718077" description="Ig-like domain-containing protein" evidence="1">
    <location>
        <begin position="49"/>
        <end position="134"/>
    </location>
</feature>
<evidence type="ECO:0000313" key="2">
    <source>
        <dbReference type="EMBL" id="SCG48843.1"/>
    </source>
</evidence>
<dbReference type="EMBL" id="LT607752">
    <property type="protein sequence ID" value="SCG48843.1"/>
    <property type="molecule type" value="Genomic_DNA"/>
</dbReference>
<organism evidence="2 3">
    <name type="scientific">Micromonospora rifamycinica</name>
    <dbReference type="NCBI Taxonomy" id="291594"/>
    <lineage>
        <taxon>Bacteria</taxon>
        <taxon>Bacillati</taxon>
        <taxon>Actinomycetota</taxon>
        <taxon>Actinomycetes</taxon>
        <taxon>Micromonosporales</taxon>
        <taxon>Micromonosporaceae</taxon>
        <taxon>Micromonospora</taxon>
    </lineage>
</organism>
<keyword evidence="3" id="KW-1185">Reference proteome</keyword>